<keyword evidence="4" id="KW-0812">Transmembrane</keyword>
<reference evidence="5" key="1">
    <citation type="journal article" date="2008" name="Nature">
        <title>The amphioxus genome and the evolution of the chordate karyotype.</title>
        <authorList>
            <consortium name="US DOE Joint Genome Institute (JGI-PGF)"/>
            <person name="Putnam N.H."/>
            <person name="Butts T."/>
            <person name="Ferrier D.E.K."/>
            <person name="Furlong R.F."/>
            <person name="Hellsten U."/>
            <person name="Kawashima T."/>
            <person name="Robinson-Rechavi M."/>
            <person name="Shoguchi E."/>
            <person name="Terry A."/>
            <person name="Yu J.-K."/>
            <person name="Benito-Gutierrez E.L."/>
            <person name="Dubchak I."/>
            <person name="Garcia-Fernandez J."/>
            <person name="Gibson-Brown J.J."/>
            <person name="Grigoriev I.V."/>
            <person name="Horton A.C."/>
            <person name="de Jong P.J."/>
            <person name="Jurka J."/>
            <person name="Kapitonov V.V."/>
            <person name="Kohara Y."/>
            <person name="Kuroki Y."/>
            <person name="Lindquist E."/>
            <person name="Lucas S."/>
            <person name="Osoegawa K."/>
            <person name="Pennacchio L.A."/>
            <person name="Salamov A.A."/>
            <person name="Satou Y."/>
            <person name="Sauka-Spengler T."/>
            <person name="Schmutz J."/>
            <person name="Shin-I T."/>
            <person name="Toyoda A."/>
            <person name="Bronner-Fraser M."/>
            <person name="Fujiyama A."/>
            <person name="Holland L.Z."/>
            <person name="Holland P.W.H."/>
            <person name="Satoh N."/>
            <person name="Rokhsar D.S."/>
        </authorList>
    </citation>
    <scope>NUCLEOTIDE SEQUENCE [LARGE SCALE GENOMIC DNA]</scope>
    <source>
        <strain evidence="5">S238N-H82</strain>
        <tissue evidence="5">Testes</tissue>
    </source>
</reference>
<dbReference type="Pfam" id="PF00067">
    <property type="entry name" value="p450"/>
    <property type="match status" value="3"/>
</dbReference>
<dbReference type="STRING" id="7739.C3XRR8"/>
<dbReference type="PRINTS" id="PR00463">
    <property type="entry name" value="EP450I"/>
</dbReference>
<comment type="similarity">
    <text evidence="1 3">Belongs to the cytochrome P450 family.</text>
</comment>
<dbReference type="InterPro" id="IPR036396">
    <property type="entry name" value="Cyt_P450_sf"/>
</dbReference>
<dbReference type="PRINTS" id="PR00385">
    <property type="entry name" value="P450"/>
</dbReference>
<keyword evidence="2 3" id="KW-0479">Metal-binding</keyword>
<dbReference type="GO" id="GO:0004497">
    <property type="term" value="F:monooxygenase activity"/>
    <property type="evidence" value="ECO:0007669"/>
    <property type="project" value="UniProtKB-KW"/>
</dbReference>
<keyword evidence="3" id="KW-0560">Oxidoreductase</keyword>
<accession>C3XRR8</accession>
<keyword evidence="4" id="KW-0472">Membrane</keyword>
<evidence type="ECO:0000256" key="4">
    <source>
        <dbReference type="SAM" id="Phobius"/>
    </source>
</evidence>
<protein>
    <submittedName>
        <fullName evidence="5">Uncharacterized protein</fullName>
    </submittedName>
</protein>
<gene>
    <name evidence="5" type="ORF">BRAFLDRAFT_68363</name>
</gene>
<evidence type="ECO:0000256" key="1">
    <source>
        <dbReference type="ARBA" id="ARBA00010617"/>
    </source>
</evidence>
<evidence type="ECO:0000313" key="5">
    <source>
        <dbReference type="EMBL" id="EEN69386.1"/>
    </source>
</evidence>
<evidence type="ECO:0000256" key="2">
    <source>
        <dbReference type="PIRSR" id="PIRSR602401-1"/>
    </source>
</evidence>
<dbReference type="EMBL" id="GG666456">
    <property type="protein sequence ID" value="EEN69386.1"/>
    <property type="molecule type" value="Genomic_DNA"/>
</dbReference>
<dbReference type="GO" id="GO:0005506">
    <property type="term" value="F:iron ion binding"/>
    <property type="evidence" value="ECO:0007669"/>
    <property type="project" value="InterPro"/>
</dbReference>
<sequence>MSSDNASNTLGFLSRHVFTTALWCAAALCVVVLLKGTVAVVRSLRNLWALEKVFPVPPRAHWLLGHMVFLSQGDRHIHEITSEWFRQYQRGYIFRHGAAMGRLVVTHPDDVRAVLMRTGDGLLLSSGPKWFRNRRLLTPGFHFEILKPYVRLFSESTNVMLDNWKDLKPGSSIDVFHYLSLMTLDSMLKCTLSQNTNCQTRHKAACSTVHKYSEEIIRQRKNALKKQSDGDRAKKYLDFLDILLRAKDEDGNGLTDAEIRDEVDTFMFEGHDTTASGLAWTLYCLARHPGHQEKCRKEAQEVLQGRTEVTWEDLPSMKYITLCVKESLRLYPAVPEILRTVETPLTFSDGRTVPEGKPYPKEYDPLRFSPENSKGRHAYAFVPFSAGPREDLPSMKYITLCVKESLRLYPAVPEILRTVETPLTFSDGRTLPEGSQVYINLRLLHRNPHIWEKPEEYDPLRFSPENSKGRHAYAFVPFSAGPRNCIGQHFAMNELKTAVALILQRFSLTPDDTLPEPVVLDRMVLRADSPGLYLKITPIEME</sequence>
<dbReference type="InterPro" id="IPR001128">
    <property type="entry name" value="Cyt_P450"/>
</dbReference>
<keyword evidence="2 3" id="KW-0349">Heme</keyword>
<keyword evidence="2 3" id="KW-0408">Iron</keyword>
<dbReference type="AlphaFoldDB" id="C3XRR8"/>
<dbReference type="SUPFAM" id="SSF48264">
    <property type="entry name" value="Cytochrome P450"/>
    <property type="match status" value="2"/>
</dbReference>
<dbReference type="InterPro" id="IPR050196">
    <property type="entry name" value="Cytochrome_P450_Monoox"/>
</dbReference>
<dbReference type="InterPro" id="IPR017972">
    <property type="entry name" value="Cyt_P450_CS"/>
</dbReference>
<dbReference type="Gene3D" id="1.10.630.10">
    <property type="entry name" value="Cytochrome P450"/>
    <property type="match status" value="2"/>
</dbReference>
<comment type="cofactor">
    <cofactor evidence="2">
        <name>heme</name>
        <dbReference type="ChEBI" id="CHEBI:30413"/>
    </cofactor>
</comment>
<dbReference type="PANTHER" id="PTHR24291">
    <property type="entry name" value="CYTOCHROME P450 FAMILY 4"/>
    <property type="match status" value="1"/>
</dbReference>
<organism>
    <name type="scientific">Branchiostoma floridae</name>
    <name type="common">Florida lancelet</name>
    <name type="synonym">Amphioxus</name>
    <dbReference type="NCBI Taxonomy" id="7739"/>
    <lineage>
        <taxon>Eukaryota</taxon>
        <taxon>Metazoa</taxon>
        <taxon>Chordata</taxon>
        <taxon>Cephalochordata</taxon>
        <taxon>Leptocardii</taxon>
        <taxon>Amphioxiformes</taxon>
        <taxon>Branchiostomatidae</taxon>
        <taxon>Branchiostoma</taxon>
    </lineage>
</organism>
<dbReference type="eggNOG" id="KOG0157">
    <property type="taxonomic scope" value="Eukaryota"/>
</dbReference>
<name>C3XRR8_BRAFL</name>
<dbReference type="PANTHER" id="PTHR24291:SF201">
    <property type="entry name" value="CYTOCHROME P450, FAMILY 4, SUBFAMILY B, POLYPEPTIDE 7"/>
    <property type="match status" value="1"/>
</dbReference>
<evidence type="ECO:0000256" key="3">
    <source>
        <dbReference type="RuleBase" id="RU000461"/>
    </source>
</evidence>
<feature type="binding site" description="axial binding residue" evidence="2">
    <location>
        <position position="485"/>
    </location>
    <ligand>
        <name>heme</name>
        <dbReference type="ChEBI" id="CHEBI:30413"/>
    </ligand>
    <ligandPart>
        <name>Fe</name>
        <dbReference type="ChEBI" id="CHEBI:18248"/>
    </ligandPart>
</feature>
<dbReference type="InParanoid" id="C3XRR8"/>
<dbReference type="GO" id="GO:0020037">
    <property type="term" value="F:heme binding"/>
    <property type="evidence" value="ECO:0007669"/>
    <property type="project" value="InterPro"/>
</dbReference>
<dbReference type="GO" id="GO:0016705">
    <property type="term" value="F:oxidoreductase activity, acting on paired donors, with incorporation or reduction of molecular oxygen"/>
    <property type="evidence" value="ECO:0007669"/>
    <property type="project" value="InterPro"/>
</dbReference>
<feature type="transmembrane region" description="Helical" evidence="4">
    <location>
        <begin position="20"/>
        <end position="41"/>
    </location>
</feature>
<keyword evidence="3" id="KW-0503">Monooxygenase</keyword>
<dbReference type="CDD" id="cd20659">
    <property type="entry name" value="CYP4B_4F-like"/>
    <property type="match status" value="1"/>
</dbReference>
<dbReference type="PROSITE" id="PS00086">
    <property type="entry name" value="CYTOCHROME_P450"/>
    <property type="match status" value="1"/>
</dbReference>
<proteinExistence type="inferred from homology"/>
<dbReference type="InterPro" id="IPR002401">
    <property type="entry name" value="Cyt_P450_E_grp-I"/>
</dbReference>
<keyword evidence="4" id="KW-1133">Transmembrane helix</keyword>